<accession>A0A840DY60</accession>
<keyword evidence="1" id="KW-0472">Membrane</keyword>
<proteinExistence type="predicted"/>
<dbReference type="Proteomes" id="UP000576209">
    <property type="component" value="Unassembled WGS sequence"/>
</dbReference>
<dbReference type="Gene3D" id="2.170.120.40">
    <property type="entry name" value="YbbR-like domain"/>
    <property type="match status" value="1"/>
</dbReference>
<keyword evidence="1" id="KW-0812">Transmembrane</keyword>
<reference evidence="2 3" key="1">
    <citation type="submission" date="2020-08" db="EMBL/GenBank/DDBJ databases">
        <title>Genomic Encyclopedia of Type Strains, Phase IV (KMG-IV): sequencing the most valuable type-strain genomes for metagenomic binning, comparative biology and taxonomic classification.</title>
        <authorList>
            <person name="Goeker M."/>
        </authorList>
    </citation>
    <scope>NUCLEOTIDE SEQUENCE [LARGE SCALE GENOMIC DNA]</scope>
    <source>
        <strain evidence="2 3">DSM 105137</strain>
    </source>
</reference>
<evidence type="ECO:0000256" key="1">
    <source>
        <dbReference type="SAM" id="Phobius"/>
    </source>
</evidence>
<organism evidence="2 3">
    <name type="scientific">Neolewinella aquimaris</name>
    <dbReference type="NCBI Taxonomy" id="1835722"/>
    <lineage>
        <taxon>Bacteria</taxon>
        <taxon>Pseudomonadati</taxon>
        <taxon>Bacteroidota</taxon>
        <taxon>Saprospiria</taxon>
        <taxon>Saprospirales</taxon>
        <taxon>Lewinellaceae</taxon>
        <taxon>Neolewinella</taxon>
    </lineage>
</organism>
<dbReference type="Gene3D" id="2.170.120.30">
    <property type="match status" value="1"/>
</dbReference>
<evidence type="ECO:0000313" key="2">
    <source>
        <dbReference type="EMBL" id="MBB4077860.1"/>
    </source>
</evidence>
<protein>
    <recommendedName>
        <fullName evidence="4">YbbR-like domain-containing protein</fullName>
    </recommendedName>
</protein>
<evidence type="ECO:0008006" key="4">
    <source>
        <dbReference type="Google" id="ProtNLM"/>
    </source>
</evidence>
<dbReference type="RefSeq" id="WP_183494098.1">
    <property type="nucleotide sequence ID" value="NZ_JACIFF010000001.1"/>
</dbReference>
<keyword evidence="3" id="KW-1185">Reference proteome</keyword>
<keyword evidence="1" id="KW-1133">Transmembrane helix</keyword>
<dbReference type="Pfam" id="PF07949">
    <property type="entry name" value="YbbR"/>
    <property type="match status" value="1"/>
</dbReference>
<dbReference type="AlphaFoldDB" id="A0A840DY60"/>
<feature type="transmembrane region" description="Helical" evidence="1">
    <location>
        <begin position="6"/>
        <end position="23"/>
    </location>
</feature>
<evidence type="ECO:0000313" key="3">
    <source>
        <dbReference type="Proteomes" id="UP000576209"/>
    </source>
</evidence>
<dbReference type="InterPro" id="IPR053154">
    <property type="entry name" value="c-di-AMP_regulator"/>
</dbReference>
<gene>
    <name evidence="2" type="ORF">GGR28_000461</name>
</gene>
<comment type="caution">
    <text evidence="2">The sequence shown here is derived from an EMBL/GenBank/DDBJ whole genome shotgun (WGS) entry which is preliminary data.</text>
</comment>
<sequence>MATTDRQILLICIGLAFVFWLILNLSQDYEINKEVDISYVVSPDRVVAGTPPRTVGVQVRGRGWNLIWETLRGRRIGVDIDLQNQTELLLTGNLLQQQISRQLSSGDLEVDNLNYDAQRILTTPRDGKRVPVVSKIKVNFRPGYFASGNVLIEPDSITVSGSTDDLMEISSWPTEALVLENVEQDQLVSVPLQTPEEGLTINYGEVSVAVPVDAFIEQQIEVPVMLRNAPPADSSRVFPNVVTVTVTIPQSQYGLYNASDFRVEADLTGIRISENHNSLPLTLTRVPESIRGVNFAPKAVEYYVYRREQQ</sequence>
<dbReference type="PANTHER" id="PTHR37804:SF1">
    <property type="entry name" value="CDAA REGULATORY PROTEIN CDAR"/>
    <property type="match status" value="1"/>
</dbReference>
<name>A0A840DY60_9BACT</name>
<dbReference type="EMBL" id="JACIFF010000001">
    <property type="protein sequence ID" value="MBB4077860.1"/>
    <property type="molecule type" value="Genomic_DNA"/>
</dbReference>
<dbReference type="PANTHER" id="PTHR37804">
    <property type="entry name" value="CDAA REGULATORY PROTEIN CDAR"/>
    <property type="match status" value="1"/>
</dbReference>
<dbReference type="InterPro" id="IPR012505">
    <property type="entry name" value="YbbR"/>
</dbReference>